<dbReference type="EMBL" id="AP021927">
    <property type="protein sequence ID" value="BBQ30167.1"/>
    <property type="molecule type" value="Genomic_DNA"/>
</dbReference>
<name>A0A6S4TQE6_AERCA</name>
<organism evidence="2 3">
    <name type="scientific">Aeromonas caviae</name>
    <name type="common">Aeromonas punctata</name>
    <dbReference type="NCBI Taxonomy" id="648"/>
    <lineage>
        <taxon>Bacteria</taxon>
        <taxon>Pseudomonadati</taxon>
        <taxon>Pseudomonadota</taxon>
        <taxon>Gammaproteobacteria</taxon>
        <taxon>Aeromonadales</taxon>
        <taxon>Aeromonadaceae</taxon>
        <taxon>Aeromonas</taxon>
    </lineage>
</organism>
<dbReference type="AlphaFoldDB" id="A0A6S4TQE6"/>
<evidence type="ECO:0000256" key="1">
    <source>
        <dbReference type="SAM" id="SignalP"/>
    </source>
</evidence>
<keyword evidence="1" id="KW-0732">Signal</keyword>
<evidence type="ECO:0000313" key="3">
    <source>
        <dbReference type="Proteomes" id="UP000515756"/>
    </source>
</evidence>
<feature type="signal peptide" evidence="1">
    <location>
        <begin position="1"/>
        <end position="22"/>
    </location>
</feature>
<proteinExistence type="predicted"/>
<evidence type="ECO:0000313" key="2">
    <source>
        <dbReference type="EMBL" id="BBQ30167.1"/>
    </source>
</evidence>
<dbReference type="SUPFAM" id="SSF56954">
    <property type="entry name" value="Outer membrane efflux proteins (OEP)"/>
    <property type="match status" value="1"/>
</dbReference>
<dbReference type="Proteomes" id="UP000515756">
    <property type="component" value="Chromosome"/>
</dbReference>
<reference evidence="2 3" key="1">
    <citation type="submission" date="2019-12" db="EMBL/GenBank/DDBJ databases">
        <title>complete genome sequences of Aeromonas caviae str. WP2-W18-ESBL-01 isolated from wastewater treatment plant effluent.</title>
        <authorList>
            <person name="Sekizuka T."/>
            <person name="Itokawa K."/>
            <person name="Yatsu K."/>
            <person name="Inamine Y."/>
            <person name="Kuroda M."/>
        </authorList>
    </citation>
    <scope>NUCLEOTIDE SEQUENCE [LARGE SCALE GENOMIC DNA]</scope>
    <source>
        <strain evidence="2 3">WP2-W18-ESBL-01</strain>
    </source>
</reference>
<sequence length="72" mass="7923">MKKTIVAMLVSGTILFPGLSQAQTLEQSVAQSLATHPKIKEAFDLYQARLYQHDGAKGGYYPRAGSHFVNEI</sequence>
<feature type="chain" id="PRO_5027955453" evidence="1">
    <location>
        <begin position="23"/>
        <end position="72"/>
    </location>
</feature>
<protein>
    <submittedName>
        <fullName evidence="2">Uncharacterized protein</fullName>
    </submittedName>
</protein>
<gene>
    <name evidence="2" type="ORF">WP2W18E01_17490</name>
</gene>
<accession>A0A6S4TQE6</accession>